<dbReference type="PANTHER" id="PTHR45348">
    <property type="entry name" value="HYPOTHETICAL OXIDOREDUCTASE (EUROFUNG)"/>
    <property type="match status" value="1"/>
</dbReference>
<dbReference type="SUPFAM" id="SSF50129">
    <property type="entry name" value="GroES-like"/>
    <property type="match status" value="1"/>
</dbReference>
<dbReference type="Gene3D" id="3.90.180.10">
    <property type="entry name" value="Medium-chain alcohol dehydrogenases, catalytic domain"/>
    <property type="match status" value="1"/>
</dbReference>
<evidence type="ECO:0000259" key="6">
    <source>
        <dbReference type="SMART" id="SM00829"/>
    </source>
</evidence>
<dbReference type="SMART" id="SM00829">
    <property type="entry name" value="PKS_ER"/>
    <property type="match status" value="1"/>
</dbReference>
<dbReference type="Pfam" id="PF00107">
    <property type="entry name" value="ADH_zinc_N"/>
    <property type="match status" value="1"/>
</dbReference>
<reference evidence="7 8" key="1">
    <citation type="journal article" date="2023" name="PLoS ONE">
        <title>Cytospora paraplurivora sp. nov. isolated from orchards with fruit tree decline syndrome in Ontario, Canada.</title>
        <authorList>
            <person name="Ilyukhin E."/>
            <person name="Nguyen H.D.T."/>
            <person name="Castle A.J."/>
            <person name="Ellouze W."/>
        </authorList>
    </citation>
    <scope>NUCLEOTIDE SEQUENCE [LARGE SCALE GENOMIC DNA]</scope>
    <source>
        <strain evidence="7 8">FDS-564</strain>
    </source>
</reference>
<dbReference type="Pfam" id="PF08240">
    <property type="entry name" value="ADH_N"/>
    <property type="match status" value="1"/>
</dbReference>
<dbReference type="SUPFAM" id="SSF51735">
    <property type="entry name" value="NAD(P)-binding Rossmann-fold domains"/>
    <property type="match status" value="1"/>
</dbReference>
<dbReference type="EMBL" id="JAJSPL020000022">
    <property type="protein sequence ID" value="KAK7739674.1"/>
    <property type="molecule type" value="Genomic_DNA"/>
</dbReference>
<dbReference type="InterPro" id="IPR047122">
    <property type="entry name" value="Trans-enoyl_RdTase-like"/>
</dbReference>
<dbReference type="InterPro" id="IPR011032">
    <property type="entry name" value="GroES-like_sf"/>
</dbReference>
<accession>A0AAN9U6X1</accession>
<feature type="domain" description="Enoyl reductase (ER)" evidence="6">
    <location>
        <begin position="18"/>
        <end position="371"/>
    </location>
</feature>
<keyword evidence="4" id="KW-0521">NADP</keyword>
<dbReference type="PANTHER" id="PTHR45348:SF1">
    <property type="entry name" value="TRANS-ENOYL REDUCTASE STHE"/>
    <property type="match status" value="1"/>
</dbReference>
<dbReference type="InterPro" id="IPR013154">
    <property type="entry name" value="ADH-like_N"/>
</dbReference>
<comment type="caution">
    <text evidence="7">The sequence shown here is derived from an EMBL/GenBank/DDBJ whole genome shotgun (WGS) entry which is preliminary data.</text>
</comment>
<evidence type="ECO:0000313" key="8">
    <source>
        <dbReference type="Proteomes" id="UP001320245"/>
    </source>
</evidence>
<comment type="subunit">
    <text evidence="2">Monomer.</text>
</comment>
<gene>
    <name evidence="7" type="ORF">SLS53_005641</name>
</gene>
<dbReference type="GO" id="GO:0000166">
    <property type="term" value="F:nucleotide binding"/>
    <property type="evidence" value="ECO:0007669"/>
    <property type="project" value="UniProtKB-KW"/>
</dbReference>
<proteinExistence type="inferred from homology"/>
<dbReference type="GO" id="GO:0016651">
    <property type="term" value="F:oxidoreductase activity, acting on NAD(P)H"/>
    <property type="evidence" value="ECO:0007669"/>
    <property type="project" value="InterPro"/>
</dbReference>
<dbReference type="Gene3D" id="3.40.50.720">
    <property type="entry name" value="NAD(P)-binding Rossmann-like Domain"/>
    <property type="match status" value="1"/>
</dbReference>
<evidence type="ECO:0000256" key="4">
    <source>
        <dbReference type="ARBA" id="ARBA00022857"/>
    </source>
</evidence>
<evidence type="ECO:0000256" key="1">
    <source>
        <dbReference type="ARBA" id="ARBA00008072"/>
    </source>
</evidence>
<sequence length="376" mass="40083">MSSTQGHTVIAQILKNDDTPIPLIISHSSPIPRLSSPNHVLVRVLAVALNPTDVKMVTNFPIPGSLVGCDFCGIVQEVRYSEADSETAPSAFFAPGTRVCGAVFPYNPHERSSQCNGAFAQFVTTDARLLLKVPDHWSDLEGAALGGVGWGTAGLAFYDPDALALQGSPSRPVEQSIPVLVYGGGTASGTMAIQMLKISGYSPIAVNSAKSEKLAMAYGAASTVDYSLPSCADKVKDLAGRMPIRHALDCITSAESAATCFSVIARTGGRYACLEALPAAWRTRRAVKVKEVMGFEGLGLDIDLGSTVHSRKANPHLFEVTVKWTKEMQWSLDRGLVKSHPVREVFGGWEGIIDGMSALQRGEVKGEKLVVRLSEA</sequence>
<evidence type="ECO:0000256" key="2">
    <source>
        <dbReference type="ARBA" id="ARBA00011245"/>
    </source>
</evidence>
<comment type="similarity">
    <text evidence="1">Belongs to the zinc-containing alcohol dehydrogenase family.</text>
</comment>
<evidence type="ECO:0000313" key="7">
    <source>
        <dbReference type="EMBL" id="KAK7739674.1"/>
    </source>
</evidence>
<dbReference type="CDD" id="cd08249">
    <property type="entry name" value="enoyl_reductase_like"/>
    <property type="match status" value="1"/>
</dbReference>
<protein>
    <submittedName>
        <fullName evidence="7">Secondary metabolism biosynthetic enzyme</fullName>
    </submittedName>
</protein>
<evidence type="ECO:0000256" key="3">
    <source>
        <dbReference type="ARBA" id="ARBA00022741"/>
    </source>
</evidence>
<keyword evidence="5" id="KW-0560">Oxidoreductase</keyword>
<organism evidence="7 8">
    <name type="scientific">Cytospora paraplurivora</name>
    <dbReference type="NCBI Taxonomy" id="2898453"/>
    <lineage>
        <taxon>Eukaryota</taxon>
        <taxon>Fungi</taxon>
        <taxon>Dikarya</taxon>
        <taxon>Ascomycota</taxon>
        <taxon>Pezizomycotina</taxon>
        <taxon>Sordariomycetes</taxon>
        <taxon>Sordariomycetidae</taxon>
        <taxon>Diaporthales</taxon>
        <taxon>Cytosporaceae</taxon>
        <taxon>Cytospora</taxon>
    </lineage>
</organism>
<keyword evidence="8" id="KW-1185">Reference proteome</keyword>
<dbReference type="AlphaFoldDB" id="A0AAN9U6X1"/>
<dbReference type="InterPro" id="IPR020843">
    <property type="entry name" value="ER"/>
</dbReference>
<dbReference type="Proteomes" id="UP001320245">
    <property type="component" value="Unassembled WGS sequence"/>
</dbReference>
<dbReference type="InterPro" id="IPR036291">
    <property type="entry name" value="NAD(P)-bd_dom_sf"/>
</dbReference>
<evidence type="ECO:0000256" key="5">
    <source>
        <dbReference type="ARBA" id="ARBA00023002"/>
    </source>
</evidence>
<name>A0AAN9U6X1_9PEZI</name>
<dbReference type="InterPro" id="IPR013149">
    <property type="entry name" value="ADH-like_C"/>
</dbReference>
<keyword evidence="3" id="KW-0547">Nucleotide-binding</keyword>